<evidence type="ECO:0000313" key="5">
    <source>
        <dbReference type="Proteomes" id="UP000219422"/>
    </source>
</evidence>
<dbReference type="PANTHER" id="PTHR43639:SF1">
    <property type="entry name" value="SHORT-CHAIN DEHYDROGENASE_REDUCTASE FAMILY PROTEIN"/>
    <property type="match status" value="1"/>
</dbReference>
<evidence type="ECO:0000256" key="2">
    <source>
        <dbReference type="ARBA" id="ARBA00023002"/>
    </source>
</evidence>
<dbReference type="PRINTS" id="PR00081">
    <property type="entry name" value="GDHRDH"/>
</dbReference>
<dbReference type="FunFam" id="3.40.50.720:FF:000084">
    <property type="entry name" value="Short-chain dehydrogenase reductase"/>
    <property type="match status" value="1"/>
</dbReference>
<evidence type="ECO:0000313" key="4">
    <source>
        <dbReference type="EMBL" id="ATI83202.1"/>
    </source>
</evidence>
<dbReference type="Pfam" id="PF13561">
    <property type="entry name" value="adh_short_C2"/>
    <property type="match status" value="1"/>
</dbReference>
<keyword evidence="2" id="KW-0560">Oxidoreductase</keyword>
<dbReference type="PANTHER" id="PTHR43639">
    <property type="entry name" value="OXIDOREDUCTASE, SHORT-CHAIN DEHYDROGENASE/REDUCTASE FAMILY (AFU_ORTHOLOGUE AFUA_5G02870)"/>
    <property type="match status" value="1"/>
</dbReference>
<organism evidence="4 5">
    <name type="scientific">Sphingobium yanoikuyae</name>
    <name type="common">Sphingomonas yanoikuyae</name>
    <dbReference type="NCBI Taxonomy" id="13690"/>
    <lineage>
        <taxon>Bacteria</taxon>
        <taxon>Pseudomonadati</taxon>
        <taxon>Pseudomonadota</taxon>
        <taxon>Alphaproteobacteria</taxon>
        <taxon>Sphingomonadales</taxon>
        <taxon>Sphingomonadaceae</taxon>
        <taxon>Sphingobium</taxon>
    </lineage>
</organism>
<dbReference type="Gene3D" id="3.40.50.720">
    <property type="entry name" value="NAD(P)-binding Rossmann-like Domain"/>
    <property type="match status" value="1"/>
</dbReference>
<dbReference type="PRINTS" id="PR00080">
    <property type="entry name" value="SDRFAMILY"/>
</dbReference>
<dbReference type="Proteomes" id="UP000219422">
    <property type="component" value="Chromosome"/>
</dbReference>
<sequence>MAITIDLSGSVAVVTGGSRGLGRAIVLGLAQAGASVAIASRKIANCEALAHEIMAAGGDASAHGFDASSWDDCDRLFAEVRDRWGGAQILVNNAGKSPVEPSSVETGQAAFDTIIAINLRSAFRLSALFGAHMAQRGGGTIINMSSTGSLKPEPYFAPYAAAKAGLNILTESFAKEYAPTVRVNTIMPGPFHTDGTKAWSRSEGFADHAKKHQPLGRGGEPSEIVGAALYLASDLSSYVTGACIAVDGGHLISRG</sequence>
<evidence type="ECO:0000256" key="1">
    <source>
        <dbReference type="ARBA" id="ARBA00006484"/>
    </source>
</evidence>
<dbReference type="InterPro" id="IPR036291">
    <property type="entry name" value="NAD(P)-bd_dom_sf"/>
</dbReference>
<dbReference type="CDD" id="cd05233">
    <property type="entry name" value="SDR_c"/>
    <property type="match status" value="1"/>
</dbReference>
<dbReference type="EMBL" id="CP023741">
    <property type="protein sequence ID" value="ATI83202.1"/>
    <property type="molecule type" value="Genomic_DNA"/>
</dbReference>
<dbReference type="RefSeq" id="WP_097385580.1">
    <property type="nucleotide sequence ID" value="NZ_CP023741.1"/>
</dbReference>
<dbReference type="AlphaFoldDB" id="A0A291N786"/>
<dbReference type="InterPro" id="IPR002347">
    <property type="entry name" value="SDR_fam"/>
</dbReference>
<comment type="catalytic activity">
    <reaction evidence="3">
        <text>2,5-dichlorocyclohexa-2,5-dien-1,4-diol + NAD(+) = 2,5-dichlorohydroquinone + NADH + H(+)</text>
        <dbReference type="Rhea" id="RHEA:15741"/>
        <dbReference type="ChEBI" id="CHEBI:15378"/>
        <dbReference type="ChEBI" id="CHEBI:27545"/>
        <dbReference type="ChEBI" id="CHEBI:28975"/>
        <dbReference type="ChEBI" id="CHEBI:57540"/>
        <dbReference type="ChEBI" id="CHEBI:57945"/>
    </reaction>
</comment>
<dbReference type="SUPFAM" id="SSF51735">
    <property type="entry name" value="NAD(P)-binding Rossmann-fold domains"/>
    <property type="match status" value="1"/>
</dbReference>
<name>A0A291N786_SPHYA</name>
<accession>A0A291N786</accession>
<gene>
    <name evidence="4" type="ORF">A6768_07950</name>
</gene>
<dbReference type="GO" id="GO:0016491">
    <property type="term" value="F:oxidoreductase activity"/>
    <property type="evidence" value="ECO:0007669"/>
    <property type="project" value="UniProtKB-KW"/>
</dbReference>
<dbReference type="InterPro" id="IPR020904">
    <property type="entry name" value="Sc_DH/Rdtase_CS"/>
</dbReference>
<protein>
    <submittedName>
        <fullName evidence="4">Short-chain dehydrogenase</fullName>
    </submittedName>
</protein>
<dbReference type="KEGG" id="sya:A6768_07950"/>
<proteinExistence type="inferred from homology"/>
<reference evidence="4 5" key="1">
    <citation type="submission" date="2017-10" db="EMBL/GenBank/DDBJ databases">
        <title>Sphingobium yanoikuyae S72.</title>
        <authorList>
            <person name="Sanchez E."/>
            <person name="Bustos P."/>
            <person name="Mendoza P."/>
            <person name="Guo X."/>
            <person name="Mendoza A."/>
        </authorList>
    </citation>
    <scope>NUCLEOTIDE SEQUENCE [LARGE SCALE GENOMIC DNA]</scope>
    <source>
        <strain evidence="4 5">S72</strain>
    </source>
</reference>
<dbReference type="NCBIfam" id="NF005559">
    <property type="entry name" value="PRK07231.1"/>
    <property type="match status" value="1"/>
</dbReference>
<evidence type="ECO:0000256" key="3">
    <source>
        <dbReference type="ARBA" id="ARBA00051383"/>
    </source>
</evidence>
<dbReference type="GeneID" id="57776766"/>
<comment type="similarity">
    <text evidence="1">Belongs to the short-chain dehydrogenases/reductases (SDR) family.</text>
</comment>
<dbReference type="PROSITE" id="PS00061">
    <property type="entry name" value="ADH_SHORT"/>
    <property type="match status" value="1"/>
</dbReference>